<accession>A0AAW1ZCI5</accession>
<keyword evidence="2" id="KW-1185">Reference proteome</keyword>
<reference evidence="1 2" key="1">
    <citation type="submission" date="2024-05" db="EMBL/GenBank/DDBJ databases">
        <title>A high-quality chromosomal-level genome assembly of Topmouth culter (Culter alburnus).</title>
        <authorList>
            <person name="Zhao H."/>
        </authorList>
    </citation>
    <scope>NUCLEOTIDE SEQUENCE [LARGE SCALE GENOMIC DNA]</scope>
    <source>
        <strain evidence="1">CATC2023</strain>
        <tissue evidence="1">Muscle</tissue>
    </source>
</reference>
<dbReference type="AlphaFoldDB" id="A0AAW1ZCI5"/>
<evidence type="ECO:0000313" key="1">
    <source>
        <dbReference type="EMBL" id="KAK9958094.1"/>
    </source>
</evidence>
<organism evidence="1 2">
    <name type="scientific">Culter alburnus</name>
    <name type="common">Topmouth culter</name>
    <dbReference type="NCBI Taxonomy" id="194366"/>
    <lineage>
        <taxon>Eukaryota</taxon>
        <taxon>Metazoa</taxon>
        <taxon>Chordata</taxon>
        <taxon>Craniata</taxon>
        <taxon>Vertebrata</taxon>
        <taxon>Euteleostomi</taxon>
        <taxon>Actinopterygii</taxon>
        <taxon>Neopterygii</taxon>
        <taxon>Teleostei</taxon>
        <taxon>Ostariophysi</taxon>
        <taxon>Cypriniformes</taxon>
        <taxon>Xenocyprididae</taxon>
        <taxon>Xenocypridinae</taxon>
        <taxon>Culter</taxon>
    </lineage>
</organism>
<comment type="caution">
    <text evidence="1">The sequence shown here is derived from an EMBL/GenBank/DDBJ whole genome shotgun (WGS) entry which is preliminary data.</text>
</comment>
<feature type="non-terminal residue" evidence="1">
    <location>
        <position position="52"/>
    </location>
</feature>
<evidence type="ECO:0000313" key="2">
    <source>
        <dbReference type="Proteomes" id="UP001479290"/>
    </source>
</evidence>
<protein>
    <submittedName>
        <fullName evidence="1">Uncharacterized protein</fullName>
    </submittedName>
</protein>
<sequence>AHKSRFPQHNARFTRSVLEIPPVLTGHLGFSRSFANRFPASFRQLQSLVSLL</sequence>
<name>A0AAW1ZCI5_CULAL</name>
<feature type="non-terminal residue" evidence="1">
    <location>
        <position position="1"/>
    </location>
</feature>
<dbReference type="EMBL" id="JAWDJR010000019">
    <property type="protein sequence ID" value="KAK9958094.1"/>
    <property type="molecule type" value="Genomic_DNA"/>
</dbReference>
<proteinExistence type="predicted"/>
<dbReference type="Proteomes" id="UP001479290">
    <property type="component" value="Unassembled WGS sequence"/>
</dbReference>
<gene>
    <name evidence="1" type="ORF">ABG768_012270</name>
</gene>